<dbReference type="CDD" id="cd00082">
    <property type="entry name" value="HisKA"/>
    <property type="match status" value="1"/>
</dbReference>
<feature type="transmembrane region" description="Helical" evidence="7">
    <location>
        <begin position="382"/>
        <end position="404"/>
    </location>
</feature>
<reference evidence="9 10" key="1">
    <citation type="submission" date="2016-10" db="EMBL/GenBank/DDBJ databases">
        <authorList>
            <person name="de Groot N.N."/>
        </authorList>
    </citation>
    <scope>NUCLEOTIDE SEQUENCE [LARGE SCALE GENOMIC DNA]</scope>
    <source>
        <strain evidence="9 10">47C3B</strain>
    </source>
</reference>
<keyword evidence="7" id="KW-0472">Membrane</keyword>
<dbReference type="PANTHER" id="PTHR43711:SF1">
    <property type="entry name" value="HISTIDINE KINASE 1"/>
    <property type="match status" value="1"/>
</dbReference>
<dbReference type="InterPro" id="IPR019734">
    <property type="entry name" value="TPR_rpt"/>
</dbReference>
<evidence type="ECO:0000256" key="5">
    <source>
        <dbReference type="ARBA" id="ARBA00022777"/>
    </source>
</evidence>
<dbReference type="SUPFAM" id="SSF47384">
    <property type="entry name" value="Homodimeric domain of signal transducing histidine kinase"/>
    <property type="match status" value="1"/>
</dbReference>
<dbReference type="Pfam" id="PF02518">
    <property type="entry name" value="HATPase_c"/>
    <property type="match status" value="1"/>
</dbReference>
<dbReference type="InterPro" id="IPR003661">
    <property type="entry name" value="HisK_dim/P_dom"/>
</dbReference>
<comment type="catalytic activity">
    <reaction evidence="1">
        <text>ATP + protein L-histidine = ADP + protein N-phospho-L-histidine.</text>
        <dbReference type="EC" id="2.7.13.3"/>
    </reaction>
</comment>
<sequence>MISSCVKPGKDEDIKVKQRFSTVDSLIIAGRGDSAMAMLENLRHQIKATDPFICEYYRIEAEHNIYNVPLMTRYIDSALAFFNNKVNPKKYPDEYLKILLVKGDACMRLKQFNQALDYYDQCKKLLASGSCDDGMLAAKIAGIYYSQKNYKIAAKYWVENYRRIGSCNESVSAQKFFVMKQGALNNAGVAYEKDGQLDSAEYYYLEDLKLINKADHDNILDKYYIRTSSAVVFDNLGGLNLKRGNLIAAADYLKKCLSLPVPDVDGLHIPPYIKLAELNVITGNYTQAADAFGKARRLLDTFGKQSTDLEIRWYKDYAQYLVKIKQTDKAYAYLETSIRLKDSTENQSSKIYKLDVERELNSLHQKQALTELKQQDKLKQTYLVGITIAVILSLVIIVLITRNLKKSRSNHRRSMVYTKHLQTTLTELERANKNYIRIMRVMAHDLRNPLWGITGLASMLLDEDDFSEDNRHMIRLIESTGTHTMEMINELLKSGLADENEPISTEIINLKELLFDSVELLQFKAKEKKQLIEFAGDEKPIMAAANHEKMWRVFNNLIVNAIKFSHEGGIINVGIKQNNKQILVSVADHGIGIPAENKDGIFEMFTPNKRVGTGGEQPFGLGLSISKKIIEKHGGKIWFESRQSGGTIFYIQLNGV</sequence>
<dbReference type="Gene3D" id="1.10.287.130">
    <property type="match status" value="1"/>
</dbReference>
<dbReference type="SMART" id="SM00388">
    <property type="entry name" value="HisKA"/>
    <property type="match status" value="1"/>
</dbReference>
<dbReference type="SUPFAM" id="SSF48452">
    <property type="entry name" value="TPR-like"/>
    <property type="match status" value="2"/>
</dbReference>
<dbReference type="SMART" id="SM00028">
    <property type="entry name" value="TPR"/>
    <property type="match status" value="5"/>
</dbReference>
<keyword evidence="3" id="KW-0597">Phosphoprotein</keyword>
<dbReference type="InterPro" id="IPR011990">
    <property type="entry name" value="TPR-like_helical_dom_sf"/>
</dbReference>
<proteinExistence type="predicted"/>
<dbReference type="FunFam" id="3.30.565.10:FF:000006">
    <property type="entry name" value="Sensor histidine kinase WalK"/>
    <property type="match status" value="1"/>
</dbReference>
<keyword evidence="7" id="KW-1133">Transmembrane helix</keyword>
<evidence type="ECO:0000256" key="7">
    <source>
        <dbReference type="SAM" id="Phobius"/>
    </source>
</evidence>
<keyword evidence="6" id="KW-0902">Two-component regulatory system</keyword>
<dbReference type="AlphaFoldDB" id="A0A1G7FJZ8"/>
<dbReference type="PRINTS" id="PR00344">
    <property type="entry name" value="BCTRLSENSOR"/>
</dbReference>
<dbReference type="Gene3D" id="1.25.40.10">
    <property type="entry name" value="Tetratricopeptide repeat domain"/>
    <property type="match status" value="2"/>
</dbReference>
<keyword evidence="5 9" id="KW-0418">Kinase</keyword>
<gene>
    <name evidence="9" type="ORF">SAMN05216464_10994</name>
</gene>
<evidence type="ECO:0000256" key="2">
    <source>
        <dbReference type="ARBA" id="ARBA00012438"/>
    </source>
</evidence>
<evidence type="ECO:0000256" key="3">
    <source>
        <dbReference type="ARBA" id="ARBA00022553"/>
    </source>
</evidence>
<dbReference type="Pfam" id="PF13181">
    <property type="entry name" value="TPR_8"/>
    <property type="match status" value="1"/>
</dbReference>
<dbReference type="InterPro" id="IPR050736">
    <property type="entry name" value="Sensor_HK_Regulatory"/>
</dbReference>
<evidence type="ECO:0000259" key="8">
    <source>
        <dbReference type="PROSITE" id="PS50109"/>
    </source>
</evidence>
<dbReference type="InterPro" id="IPR004358">
    <property type="entry name" value="Sig_transdc_His_kin-like_C"/>
</dbReference>
<accession>A0A1G7FJZ8</accession>
<dbReference type="InterPro" id="IPR005467">
    <property type="entry name" value="His_kinase_dom"/>
</dbReference>
<dbReference type="Gene3D" id="3.30.565.10">
    <property type="entry name" value="Histidine kinase-like ATPase, C-terminal domain"/>
    <property type="match status" value="1"/>
</dbReference>
<dbReference type="SUPFAM" id="SSF55874">
    <property type="entry name" value="ATPase domain of HSP90 chaperone/DNA topoisomerase II/histidine kinase"/>
    <property type="match status" value="1"/>
</dbReference>
<dbReference type="PANTHER" id="PTHR43711">
    <property type="entry name" value="TWO-COMPONENT HISTIDINE KINASE"/>
    <property type="match status" value="1"/>
</dbReference>
<evidence type="ECO:0000313" key="10">
    <source>
        <dbReference type="Proteomes" id="UP000199072"/>
    </source>
</evidence>
<evidence type="ECO:0000256" key="4">
    <source>
        <dbReference type="ARBA" id="ARBA00022679"/>
    </source>
</evidence>
<keyword evidence="10" id="KW-1185">Reference proteome</keyword>
<organism evidence="9 10">
    <name type="scientific">Mucilaginibacter pineti</name>
    <dbReference type="NCBI Taxonomy" id="1391627"/>
    <lineage>
        <taxon>Bacteria</taxon>
        <taxon>Pseudomonadati</taxon>
        <taxon>Bacteroidota</taxon>
        <taxon>Sphingobacteriia</taxon>
        <taxon>Sphingobacteriales</taxon>
        <taxon>Sphingobacteriaceae</taxon>
        <taxon>Mucilaginibacter</taxon>
    </lineage>
</organism>
<evidence type="ECO:0000256" key="6">
    <source>
        <dbReference type="ARBA" id="ARBA00023012"/>
    </source>
</evidence>
<keyword evidence="4" id="KW-0808">Transferase</keyword>
<dbReference type="EC" id="2.7.13.3" evidence="2"/>
<dbReference type="InterPro" id="IPR036097">
    <property type="entry name" value="HisK_dim/P_sf"/>
</dbReference>
<dbReference type="EMBL" id="FNAI01000009">
    <property type="protein sequence ID" value="SDE76253.1"/>
    <property type="molecule type" value="Genomic_DNA"/>
</dbReference>
<dbReference type="GO" id="GO:0000155">
    <property type="term" value="F:phosphorelay sensor kinase activity"/>
    <property type="evidence" value="ECO:0007669"/>
    <property type="project" value="InterPro"/>
</dbReference>
<dbReference type="InterPro" id="IPR036890">
    <property type="entry name" value="HATPase_C_sf"/>
</dbReference>
<dbReference type="SMART" id="SM00387">
    <property type="entry name" value="HATPase_c"/>
    <property type="match status" value="1"/>
</dbReference>
<dbReference type="Pfam" id="PF00512">
    <property type="entry name" value="HisKA"/>
    <property type="match status" value="1"/>
</dbReference>
<evidence type="ECO:0000256" key="1">
    <source>
        <dbReference type="ARBA" id="ARBA00000085"/>
    </source>
</evidence>
<dbReference type="CDD" id="cd00075">
    <property type="entry name" value="HATPase"/>
    <property type="match status" value="1"/>
</dbReference>
<keyword evidence="7" id="KW-0812">Transmembrane</keyword>
<name>A0A1G7FJZ8_9SPHI</name>
<dbReference type="Proteomes" id="UP000199072">
    <property type="component" value="Unassembled WGS sequence"/>
</dbReference>
<dbReference type="InterPro" id="IPR003594">
    <property type="entry name" value="HATPase_dom"/>
</dbReference>
<feature type="domain" description="Histidine kinase" evidence="8">
    <location>
        <begin position="441"/>
        <end position="656"/>
    </location>
</feature>
<protein>
    <recommendedName>
        <fullName evidence="2">histidine kinase</fullName>
        <ecNumber evidence="2">2.7.13.3</ecNumber>
    </recommendedName>
</protein>
<dbReference type="STRING" id="1391627.SAMN05216464_10994"/>
<dbReference type="PROSITE" id="PS50109">
    <property type="entry name" value="HIS_KIN"/>
    <property type="match status" value="1"/>
</dbReference>
<evidence type="ECO:0000313" key="9">
    <source>
        <dbReference type="EMBL" id="SDE76253.1"/>
    </source>
</evidence>